<evidence type="ECO:0000256" key="1">
    <source>
        <dbReference type="ARBA" id="ARBA00022553"/>
    </source>
</evidence>
<dbReference type="SUPFAM" id="SSF52172">
    <property type="entry name" value="CheY-like"/>
    <property type="match status" value="1"/>
</dbReference>
<dbReference type="SMART" id="SM00448">
    <property type="entry name" value="REC"/>
    <property type="match status" value="1"/>
</dbReference>
<dbReference type="Pfam" id="PF00196">
    <property type="entry name" value="GerE"/>
    <property type="match status" value="1"/>
</dbReference>
<comment type="caution">
    <text evidence="6">The sequence shown here is derived from an EMBL/GenBank/DDBJ whole genome shotgun (WGS) entry which is preliminary data.</text>
</comment>
<dbReference type="InterPro" id="IPR000792">
    <property type="entry name" value="Tscrpt_reg_LuxR_C"/>
</dbReference>
<dbReference type="Proteomes" id="UP000809621">
    <property type="component" value="Unassembled WGS sequence"/>
</dbReference>
<name>A0ABS2HD85_9VIBR</name>
<keyword evidence="1 3" id="KW-0597">Phosphoprotein</keyword>
<feature type="domain" description="HTH luxR-type" evidence="4">
    <location>
        <begin position="133"/>
        <end position="198"/>
    </location>
</feature>
<reference evidence="6 7" key="1">
    <citation type="submission" date="2021-02" db="EMBL/GenBank/DDBJ databases">
        <authorList>
            <person name="Park J.-S."/>
        </authorList>
    </citation>
    <scope>NUCLEOTIDE SEQUENCE [LARGE SCALE GENOMIC DNA]</scope>
    <source>
        <strain evidence="6 7">188UL20-2</strain>
    </source>
</reference>
<dbReference type="SMART" id="SM00421">
    <property type="entry name" value="HTH_LUXR"/>
    <property type="match status" value="1"/>
</dbReference>
<dbReference type="InterPro" id="IPR011006">
    <property type="entry name" value="CheY-like_superfamily"/>
</dbReference>
<feature type="domain" description="Response regulatory" evidence="5">
    <location>
        <begin position="5"/>
        <end position="121"/>
    </location>
</feature>
<dbReference type="Pfam" id="PF00072">
    <property type="entry name" value="Response_reg"/>
    <property type="match status" value="1"/>
</dbReference>
<dbReference type="CDD" id="cd17535">
    <property type="entry name" value="REC_NarL-like"/>
    <property type="match status" value="1"/>
</dbReference>
<evidence type="ECO:0000256" key="3">
    <source>
        <dbReference type="PROSITE-ProRule" id="PRU00169"/>
    </source>
</evidence>
<proteinExistence type="predicted"/>
<keyword evidence="7" id="KW-1185">Reference proteome</keyword>
<dbReference type="PROSITE" id="PS00622">
    <property type="entry name" value="HTH_LUXR_1"/>
    <property type="match status" value="1"/>
</dbReference>
<dbReference type="InterPro" id="IPR001789">
    <property type="entry name" value="Sig_transdc_resp-reg_receiver"/>
</dbReference>
<gene>
    <name evidence="6" type="ORF">JQC93_03990</name>
</gene>
<dbReference type="InterPro" id="IPR051015">
    <property type="entry name" value="EvgA-like"/>
</dbReference>
<evidence type="ECO:0000256" key="2">
    <source>
        <dbReference type="ARBA" id="ARBA00023125"/>
    </source>
</evidence>
<keyword evidence="2" id="KW-0238">DNA-binding</keyword>
<dbReference type="RefSeq" id="WP_205157152.1">
    <property type="nucleotide sequence ID" value="NZ_JAFEUM010000001.1"/>
</dbReference>
<dbReference type="SUPFAM" id="SSF46894">
    <property type="entry name" value="C-terminal effector domain of the bipartite response regulators"/>
    <property type="match status" value="1"/>
</dbReference>
<sequence>MANKVYLLIDNQPLFSDAIKQIIESQFKPQQVVSCDDVSDAYKWLRKGDIDVLIADVELKNGSGIELVKRARKAGFRGNVLFVSSKSYQTYSSLAQSVGAQGYVSKTEAPNIIVKAIKSVKLGYTFFKSSVTTDLATVTLSKRELSVLNYLSQGYSNKQISEILCLSEKTISTYKARLLKKYKAPSLVHLLNSASAHQQLTEFEKGTEAVGY</sequence>
<dbReference type="EMBL" id="JAFEUM010000001">
    <property type="protein sequence ID" value="MBM7035560.1"/>
    <property type="molecule type" value="Genomic_DNA"/>
</dbReference>
<feature type="modified residue" description="4-aspartylphosphate" evidence="3">
    <location>
        <position position="56"/>
    </location>
</feature>
<dbReference type="PANTHER" id="PTHR45566">
    <property type="entry name" value="HTH-TYPE TRANSCRIPTIONAL REGULATOR YHJB-RELATED"/>
    <property type="match status" value="1"/>
</dbReference>
<dbReference type="InterPro" id="IPR016032">
    <property type="entry name" value="Sig_transdc_resp-reg_C-effctor"/>
</dbReference>
<evidence type="ECO:0000313" key="6">
    <source>
        <dbReference type="EMBL" id="MBM7035560.1"/>
    </source>
</evidence>
<dbReference type="PRINTS" id="PR00038">
    <property type="entry name" value="HTHLUXR"/>
</dbReference>
<organism evidence="6 7">
    <name type="scientific">Vibrio ulleungensis</name>
    <dbReference type="NCBI Taxonomy" id="2807619"/>
    <lineage>
        <taxon>Bacteria</taxon>
        <taxon>Pseudomonadati</taxon>
        <taxon>Pseudomonadota</taxon>
        <taxon>Gammaproteobacteria</taxon>
        <taxon>Vibrionales</taxon>
        <taxon>Vibrionaceae</taxon>
        <taxon>Vibrio</taxon>
    </lineage>
</organism>
<dbReference type="PANTHER" id="PTHR45566:SF2">
    <property type="entry name" value="NARL SUBFAMILY"/>
    <property type="match status" value="1"/>
</dbReference>
<protein>
    <submittedName>
        <fullName evidence="6">Response regulator transcription factor</fullName>
    </submittedName>
</protein>
<evidence type="ECO:0000259" key="5">
    <source>
        <dbReference type="PROSITE" id="PS50110"/>
    </source>
</evidence>
<dbReference type="InterPro" id="IPR058245">
    <property type="entry name" value="NreC/VraR/RcsB-like_REC"/>
</dbReference>
<dbReference type="CDD" id="cd06170">
    <property type="entry name" value="LuxR_C_like"/>
    <property type="match status" value="1"/>
</dbReference>
<dbReference type="PROSITE" id="PS50110">
    <property type="entry name" value="RESPONSE_REGULATORY"/>
    <property type="match status" value="1"/>
</dbReference>
<dbReference type="Gene3D" id="3.40.50.2300">
    <property type="match status" value="1"/>
</dbReference>
<evidence type="ECO:0000313" key="7">
    <source>
        <dbReference type="Proteomes" id="UP000809621"/>
    </source>
</evidence>
<dbReference type="PROSITE" id="PS50043">
    <property type="entry name" value="HTH_LUXR_2"/>
    <property type="match status" value="1"/>
</dbReference>
<evidence type="ECO:0000259" key="4">
    <source>
        <dbReference type="PROSITE" id="PS50043"/>
    </source>
</evidence>
<accession>A0ABS2HD85</accession>